<dbReference type="AlphaFoldDB" id="A0A395I7Z9"/>
<evidence type="ECO:0000256" key="2">
    <source>
        <dbReference type="ARBA" id="ARBA00023155"/>
    </source>
</evidence>
<name>A0A395I7Z9_ASPHC</name>
<keyword evidence="4" id="KW-0862">Zinc</keyword>
<dbReference type="Pfam" id="PF05920">
    <property type="entry name" value="Homeobox_KN"/>
    <property type="match status" value="1"/>
</dbReference>
<keyword evidence="10" id="KW-1185">Reference proteome</keyword>
<keyword evidence="4" id="KW-0479">Metal-binding</keyword>
<dbReference type="GO" id="GO:0008270">
    <property type="term" value="F:zinc ion binding"/>
    <property type="evidence" value="ECO:0007669"/>
    <property type="project" value="UniProtKB-KW"/>
</dbReference>
<dbReference type="RefSeq" id="XP_025555375.1">
    <property type="nucleotide sequence ID" value="XM_025699669.1"/>
</dbReference>
<dbReference type="EMBL" id="KZ824269">
    <property type="protein sequence ID" value="RAL16221.1"/>
    <property type="molecule type" value="Genomic_DNA"/>
</dbReference>
<dbReference type="CDD" id="cd00086">
    <property type="entry name" value="homeodomain"/>
    <property type="match status" value="1"/>
</dbReference>
<dbReference type="OrthoDB" id="5399138at2759"/>
<dbReference type="InterPro" id="IPR013087">
    <property type="entry name" value="Znf_C2H2_type"/>
</dbReference>
<dbReference type="GeneID" id="37203958"/>
<feature type="DNA-binding region" description="Homeobox" evidence="5">
    <location>
        <begin position="44"/>
        <end position="102"/>
    </location>
</feature>
<feature type="domain" description="Homeobox" evidence="7">
    <location>
        <begin position="42"/>
        <end position="101"/>
    </location>
</feature>
<dbReference type="Gene3D" id="1.10.10.60">
    <property type="entry name" value="Homeodomain-like"/>
    <property type="match status" value="1"/>
</dbReference>
<dbReference type="GO" id="GO:0005634">
    <property type="term" value="C:nucleus"/>
    <property type="evidence" value="ECO:0007669"/>
    <property type="project" value="UniProtKB-SubCell"/>
</dbReference>
<dbReference type="InterPro" id="IPR001356">
    <property type="entry name" value="HD"/>
</dbReference>
<evidence type="ECO:0000256" key="4">
    <source>
        <dbReference type="PROSITE-ProRule" id="PRU00042"/>
    </source>
</evidence>
<dbReference type="InterPro" id="IPR008422">
    <property type="entry name" value="KN_HD"/>
</dbReference>
<feature type="region of interest" description="Disordered" evidence="6">
    <location>
        <begin position="115"/>
        <end position="141"/>
    </location>
</feature>
<accession>A0A395I7Z9</accession>
<evidence type="ECO:0000256" key="5">
    <source>
        <dbReference type="PROSITE-ProRule" id="PRU00108"/>
    </source>
</evidence>
<dbReference type="Proteomes" id="UP000248961">
    <property type="component" value="Unassembled WGS sequence"/>
</dbReference>
<evidence type="ECO:0000259" key="7">
    <source>
        <dbReference type="PROSITE" id="PS50071"/>
    </source>
</evidence>
<dbReference type="SMART" id="SM00355">
    <property type="entry name" value="ZnF_C2H2"/>
    <property type="match status" value="2"/>
</dbReference>
<evidence type="ECO:0000313" key="9">
    <source>
        <dbReference type="EMBL" id="RAL16221.1"/>
    </source>
</evidence>
<sequence length="419" mass="47373">MAEDFAGPPKYCDEVLDLPPLDPRIPDAPGAVADTTSSECGTYAKRNHQRLSNEAVKVLRSWLQCHRTYPYPTKEEKDTFQQQTGLSRAQISDWFSNARRRNLVGIAPPAARKLTATVDPSLQSPLERWKNSPPGSEAATTSDIMRALRTIRDPGDNDKHTASSASHTINCSHSWGSELSFGQHMHHQPTERQRIEQRCYQCTFCTDSFSTKYDWERHEKTLHLPVDVLICAPDGGITSLEGVPTCVFCRTANPDDGVAKRACSRKDYLRQHLKLSQYAEYHSGLMDGWRASRTPHIVSRCGLCDAAFTSWKERVDHVVAHFKNGADMAEWRGNWGFETDVQHLRGALVAYIRSQTAVGVFPSDEMLQQKARQFSYGGDDLWDQTYADYHPLWLETVKQEAEIQDLMKGSIYRAKTIPP</sequence>
<comment type="subcellular location">
    <subcellularLocation>
        <location evidence="5">Nucleus</location>
    </subcellularLocation>
</comment>
<dbReference type="InterPro" id="IPR009057">
    <property type="entry name" value="Homeodomain-like_sf"/>
</dbReference>
<keyword evidence="2 5" id="KW-0371">Homeobox</keyword>
<evidence type="ECO:0000313" key="10">
    <source>
        <dbReference type="Proteomes" id="UP000248961"/>
    </source>
</evidence>
<organism evidence="9 10">
    <name type="scientific">Aspergillus homomorphus (strain CBS 101889)</name>
    <dbReference type="NCBI Taxonomy" id="1450537"/>
    <lineage>
        <taxon>Eukaryota</taxon>
        <taxon>Fungi</taxon>
        <taxon>Dikarya</taxon>
        <taxon>Ascomycota</taxon>
        <taxon>Pezizomycotina</taxon>
        <taxon>Eurotiomycetes</taxon>
        <taxon>Eurotiomycetidae</taxon>
        <taxon>Eurotiales</taxon>
        <taxon>Aspergillaceae</taxon>
        <taxon>Aspergillus</taxon>
        <taxon>Aspergillus subgen. Circumdati</taxon>
    </lineage>
</organism>
<dbReference type="SMART" id="SM00389">
    <property type="entry name" value="HOX"/>
    <property type="match status" value="1"/>
</dbReference>
<evidence type="ECO:0008006" key="11">
    <source>
        <dbReference type="Google" id="ProtNLM"/>
    </source>
</evidence>
<evidence type="ECO:0000256" key="3">
    <source>
        <dbReference type="ARBA" id="ARBA00023242"/>
    </source>
</evidence>
<dbReference type="GO" id="GO:0003677">
    <property type="term" value="F:DNA binding"/>
    <property type="evidence" value="ECO:0007669"/>
    <property type="project" value="UniProtKB-UniRule"/>
</dbReference>
<dbReference type="InterPro" id="IPR050224">
    <property type="entry name" value="TALE_homeobox"/>
</dbReference>
<keyword evidence="4" id="KW-0863">Zinc-finger</keyword>
<protein>
    <recommendedName>
        <fullName evidence="11">Homeobox and C2H2 transcription factor</fullName>
    </recommendedName>
</protein>
<dbReference type="PROSITE" id="PS50071">
    <property type="entry name" value="HOMEOBOX_2"/>
    <property type="match status" value="1"/>
</dbReference>
<keyword evidence="3 5" id="KW-0539">Nucleus</keyword>
<feature type="domain" description="C2H2-type" evidence="8">
    <location>
        <begin position="200"/>
        <end position="223"/>
    </location>
</feature>
<keyword evidence="1 5" id="KW-0238">DNA-binding</keyword>
<dbReference type="PROSITE" id="PS00028">
    <property type="entry name" value="ZINC_FINGER_C2H2_1"/>
    <property type="match status" value="1"/>
</dbReference>
<reference evidence="9 10" key="1">
    <citation type="submission" date="2018-02" db="EMBL/GenBank/DDBJ databases">
        <title>The genomes of Aspergillus section Nigri reveals drivers in fungal speciation.</title>
        <authorList>
            <consortium name="DOE Joint Genome Institute"/>
            <person name="Vesth T.C."/>
            <person name="Nybo J."/>
            <person name="Theobald S."/>
            <person name="Brandl J."/>
            <person name="Frisvad J.C."/>
            <person name="Nielsen K.F."/>
            <person name="Lyhne E.K."/>
            <person name="Kogle M.E."/>
            <person name="Kuo A."/>
            <person name="Riley R."/>
            <person name="Clum A."/>
            <person name="Nolan M."/>
            <person name="Lipzen A."/>
            <person name="Salamov A."/>
            <person name="Henrissat B."/>
            <person name="Wiebenga A."/>
            <person name="De vries R.P."/>
            <person name="Grigoriev I.V."/>
            <person name="Mortensen U.H."/>
            <person name="Andersen M.R."/>
            <person name="Baker S.E."/>
        </authorList>
    </citation>
    <scope>NUCLEOTIDE SEQUENCE [LARGE SCALE GENOMIC DNA]</scope>
    <source>
        <strain evidence="9 10">CBS 101889</strain>
    </source>
</reference>
<proteinExistence type="predicted"/>
<evidence type="ECO:0000256" key="1">
    <source>
        <dbReference type="ARBA" id="ARBA00023125"/>
    </source>
</evidence>
<dbReference type="PANTHER" id="PTHR11850">
    <property type="entry name" value="HOMEOBOX PROTEIN TRANSCRIPTION FACTORS"/>
    <property type="match status" value="1"/>
</dbReference>
<dbReference type="GO" id="GO:0006355">
    <property type="term" value="P:regulation of DNA-templated transcription"/>
    <property type="evidence" value="ECO:0007669"/>
    <property type="project" value="InterPro"/>
</dbReference>
<dbReference type="VEuPathDB" id="FungiDB:BO97DRAFT_467618"/>
<dbReference type="SUPFAM" id="SSF46689">
    <property type="entry name" value="Homeodomain-like"/>
    <property type="match status" value="1"/>
</dbReference>
<evidence type="ECO:0000259" key="8">
    <source>
        <dbReference type="PROSITE" id="PS50157"/>
    </source>
</evidence>
<dbReference type="STRING" id="1450537.A0A395I7Z9"/>
<evidence type="ECO:0000256" key="6">
    <source>
        <dbReference type="SAM" id="MobiDB-lite"/>
    </source>
</evidence>
<gene>
    <name evidence="9" type="ORF">BO97DRAFT_467618</name>
</gene>
<dbReference type="PROSITE" id="PS50157">
    <property type="entry name" value="ZINC_FINGER_C2H2_2"/>
    <property type="match status" value="1"/>
</dbReference>